<dbReference type="Pfam" id="PF12849">
    <property type="entry name" value="PBP_like_2"/>
    <property type="match status" value="1"/>
</dbReference>
<reference evidence="2" key="1">
    <citation type="journal article" date="2014" name="Front. Microbiol.">
        <title>High frequency of phylogenetically diverse reductive dehalogenase-homologous genes in deep subseafloor sedimentary metagenomes.</title>
        <authorList>
            <person name="Kawai M."/>
            <person name="Futagami T."/>
            <person name="Toyoda A."/>
            <person name="Takaki Y."/>
            <person name="Nishi S."/>
            <person name="Hori S."/>
            <person name="Arai W."/>
            <person name="Tsubouchi T."/>
            <person name="Morono Y."/>
            <person name="Uchiyama I."/>
            <person name="Ito T."/>
            <person name="Fujiyama A."/>
            <person name="Inagaki F."/>
            <person name="Takami H."/>
        </authorList>
    </citation>
    <scope>NUCLEOTIDE SEQUENCE</scope>
    <source>
        <strain evidence="2">Expedition CK06-06</strain>
    </source>
</reference>
<dbReference type="InterPro" id="IPR024370">
    <property type="entry name" value="PBP_domain"/>
</dbReference>
<gene>
    <name evidence="2" type="ORF">S01H1_81301</name>
</gene>
<protein>
    <recommendedName>
        <fullName evidence="1">PBP domain-containing protein</fullName>
    </recommendedName>
</protein>
<dbReference type="PANTHER" id="PTHR37945:SF1">
    <property type="entry name" value="EXTRACELLULAR TUNGSTATE BINDING PROTEIN"/>
    <property type="match status" value="1"/>
</dbReference>
<dbReference type="PROSITE" id="PS51257">
    <property type="entry name" value="PROKAR_LIPOPROTEIN"/>
    <property type="match status" value="1"/>
</dbReference>
<feature type="domain" description="PBP" evidence="1">
    <location>
        <begin position="27"/>
        <end position="190"/>
    </location>
</feature>
<dbReference type="EMBL" id="BARS01055001">
    <property type="protein sequence ID" value="GAG42395.1"/>
    <property type="molecule type" value="Genomic_DNA"/>
</dbReference>
<dbReference type="AlphaFoldDB" id="X0XGZ6"/>
<feature type="non-terminal residue" evidence="2">
    <location>
        <position position="191"/>
    </location>
</feature>
<dbReference type="Gene3D" id="3.40.190.10">
    <property type="entry name" value="Periplasmic binding protein-like II"/>
    <property type="match status" value="1"/>
</dbReference>
<evidence type="ECO:0000259" key="1">
    <source>
        <dbReference type="Pfam" id="PF12849"/>
    </source>
</evidence>
<name>X0XGZ6_9ZZZZ</name>
<dbReference type="PANTHER" id="PTHR37945">
    <property type="entry name" value="EXTRACELLULAR TUNGSTATE BINDING PROTEIN"/>
    <property type="match status" value="1"/>
</dbReference>
<accession>X0XGZ6</accession>
<proteinExistence type="predicted"/>
<sequence>MRQNVSVLLVAAGLLAAGLATSCEEAPRPEPPGLGTIRLATTTSTENSGLLARLLPPFERRFGARVHVIAVGTGRALALGRNGDADVVLVHAPDAEEAFLDAGHGVNRRAVMVNDFVLLGPAADPARAAAAESAAKALAAVAGTRAPFASRGDDSGTHKKERALWAAAGIQPAGAWYLEVGQGMGATLLLA</sequence>
<dbReference type="InterPro" id="IPR052738">
    <property type="entry name" value="ABC-Tungstate_binding"/>
</dbReference>
<evidence type="ECO:0000313" key="2">
    <source>
        <dbReference type="EMBL" id="GAG42395.1"/>
    </source>
</evidence>
<comment type="caution">
    <text evidence="2">The sequence shown here is derived from an EMBL/GenBank/DDBJ whole genome shotgun (WGS) entry which is preliminary data.</text>
</comment>
<dbReference type="SUPFAM" id="SSF53850">
    <property type="entry name" value="Periplasmic binding protein-like II"/>
    <property type="match status" value="1"/>
</dbReference>
<organism evidence="2">
    <name type="scientific">marine sediment metagenome</name>
    <dbReference type="NCBI Taxonomy" id="412755"/>
    <lineage>
        <taxon>unclassified sequences</taxon>
        <taxon>metagenomes</taxon>
        <taxon>ecological metagenomes</taxon>
    </lineage>
</organism>